<dbReference type="SUPFAM" id="SSF48403">
    <property type="entry name" value="Ankyrin repeat"/>
    <property type="match status" value="1"/>
</dbReference>
<dbReference type="Gene3D" id="1.25.40.20">
    <property type="entry name" value="Ankyrin repeat-containing domain"/>
    <property type="match status" value="1"/>
</dbReference>
<dbReference type="Proteomes" id="UP000243217">
    <property type="component" value="Unassembled WGS sequence"/>
</dbReference>
<dbReference type="Pfam" id="PF13637">
    <property type="entry name" value="Ank_4"/>
    <property type="match status" value="2"/>
</dbReference>
<dbReference type="InterPro" id="IPR036770">
    <property type="entry name" value="Ankyrin_rpt-contain_sf"/>
</dbReference>
<protein>
    <submittedName>
        <fullName evidence="1">Uncharacterized protein</fullName>
    </submittedName>
</protein>
<organism evidence="1 2">
    <name type="scientific">Thraustotheca clavata</name>
    <dbReference type="NCBI Taxonomy" id="74557"/>
    <lineage>
        <taxon>Eukaryota</taxon>
        <taxon>Sar</taxon>
        <taxon>Stramenopiles</taxon>
        <taxon>Oomycota</taxon>
        <taxon>Saprolegniomycetes</taxon>
        <taxon>Saprolegniales</taxon>
        <taxon>Achlyaceae</taxon>
        <taxon>Thraustotheca</taxon>
    </lineage>
</organism>
<sequence>MKNVVVHNAAAKGNLDSVMYLHENRGEGSTTKAMDEAAGHGHFNIVKFLHENRTEGCTGRGMDIASRNGHLEISGHLDVVKFLFFNSTEGNMGYVVNRAAKRSNLEIVQFYHENDIACTMCAMNNATANGHLDVVKFLHDNRTEGYTTNAFDWATLSQHWDVLIFLLTASRGKMYYNYHGRSR</sequence>
<dbReference type="OrthoDB" id="63159at2759"/>
<accession>A0A1V9ZZP9</accession>
<dbReference type="EMBL" id="JNBS01000878">
    <property type="protein sequence ID" value="OQS03484.1"/>
    <property type="molecule type" value="Genomic_DNA"/>
</dbReference>
<dbReference type="AlphaFoldDB" id="A0A1V9ZZP9"/>
<keyword evidence="2" id="KW-1185">Reference proteome</keyword>
<gene>
    <name evidence="1" type="ORF">THRCLA_21153</name>
</gene>
<name>A0A1V9ZZP9_9STRA</name>
<dbReference type="InterPro" id="IPR002110">
    <property type="entry name" value="Ankyrin_rpt"/>
</dbReference>
<dbReference type="PANTHER" id="PTHR46586:SF3">
    <property type="entry name" value="ANKYRIN REPEAT-CONTAINING PROTEIN"/>
    <property type="match status" value="1"/>
</dbReference>
<dbReference type="InterPro" id="IPR052050">
    <property type="entry name" value="SecEffector_AnkRepeat"/>
</dbReference>
<dbReference type="PANTHER" id="PTHR46586">
    <property type="entry name" value="ANKYRIN REPEAT-CONTAINING PROTEIN"/>
    <property type="match status" value="1"/>
</dbReference>
<reference evidence="1 2" key="1">
    <citation type="journal article" date="2014" name="Genome Biol. Evol.">
        <title>The secreted proteins of Achlya hypogyna and Thraustotheca clavata identify the ancestral oomycete secretome and reveal gene acquisitions by horizontal gene transfer.</title>
        <authorList>
            <person name="Misner I."/>
            <person name="Blouin N."/>
            <person name="Leonard G."/>
            <person name="Richards T.A."/>
            <person name="Lane C.E."/>
        </authorList>
    </citation>
    <scope>NUCLEOTIDE SEQUENCE [LARGE SCALE GENOMIC DNA]</scope>
    <source>
        <strain evidence="1 2">ATCC 34112</strain>
    </source>
</reference>
<proteinExistence type="predicted"/>
<evidence type="ECO:0000313" key="1">
    <source>
        <dbReference type="EMBL" id="OQS03484.1"/>
    </source>
</evidence>
<evidence type="ECO:0000313" key="2">
    <source>
        <dbReference type="Proteomes" id="UP000243217"/>
    </source>
</evidence>
<comment type="caution">
    <text evidence="1">The sequence shown here is derived from an EMBL/GenBank/DDBJ whole genome shotgun (WGS) entry which is preliminary data.</text>
</comment>